<feature type="transmembrane region" description="Helical" evidence="1">
    <location>
        <begin position="12"/>
        <end position="29"/>
    </location>
</feature>
<feature type="domain" description="Restriction endonuclease type IV Mrr" evidence="2">
    <location>
        <begin position="69"/>
        <end position="176"/>
    </location>
</feature>
<dbReference type="EMBL" id="LQNT01000001">
    <property type="protein sequence ID" value="KZE40317.1"/>
    <property type="molecule type" value="Genomic_DNA"/>
</dbReference>
<dbReference type="PANTHER" id="PTHR30015">
    <property type="entry name" value="MRR RESTRICTION SYSTEM PROTEIN"/>
    <property type="match status" value="1"/>
</dbReference>
<organism evidence="3 4">
    <name type="scientific">Bhargavaea cecembensis</name>
    <dbReference type="NCBI Taxonomy" id="394098"/>
    <lineage>
        <taxon>Bacteria</taxon>
        <taxon>Bacillati</taxon>
        <taxon>Bacillota</taxon>
        <taxon>Bacilli</taxon>
        <taxon>Bacillales</taxon>
        <taxon>Caryophanaceae</taxon>
        <taxon>Bhargavaea</taxon>
    </lineage>
</organism>
<dbReference type="AlphaFoldDB" id="A0A163GJD0"/>
<comment type="caution">
    <text evidence="3">The sequence shown here is derived from an EMBL/GenBank/DDBJ whole genome shotgun (WGS) entry which is preliminary data.</text>
</comment>
<dbReference type="OrthoDB" id="9797274at2"/>
<evidence type="ECO:0000256" key="1">
    <source>
        <dbReference type="SAM" id="Phobius"/>
    </source>
</evidence>
<gene>
    <name evidence="3" type="ORF">AV656_03385</name>
</gene>
<keyword evidence="1" id="KW-1133">Transmembrane helix</keyword>
<dbReference type="GO" id="GO:0015666">
    <property type="term" value="F:restriction endodeoxyribonuclease activity"/>
    <property type="evidence" value="ECO:0007669"/>
    <property type="project" value="TreeGrafter"/>
</dbReference>
<dbReference type="Gene3D" id="3.40.1350.10">
    <property type="match status" value="1"/>
</dbReference>
<dbReference type="GO" id="GO:0003677">
    <property type="term" value="F:DNA binding"/>
    <property type="evidence" value="ECO:0007669"/>
    <property type="project" value="InterPro"/>
</dbReference>
<dbReference type="PANTHER" id="PTHR30015:SF6">
    <property type="entry name" value="SLL1429 PROTEIN"/>
    <property type="match status" value="1"/>
</dbReference>
<keyword evidence="1" id="KW-0812">Transmembrane</keyword>
<keyword evidence="1" id="KW-0472">Membrane</keyword>
<proteinExistence type="predicted"/>
<sequence length="183" mass="20768">MAKKKDDPIEQAIYIFPLAAGGITFLMTFSVRSAAIMFFGVLVLIVSSLFLYYRHKNRKLSASGIMQVDEMSGKQFEDFLRLRYEANGYKVRQTPYRNDFGADLILERDRQRIVVQAKRYKSNVGIKAVQEIVAAKLHYRADAAWVVTNSGYTKAAKKLASSNGVRLVDRTQLIHILLEQKAS</sequence>
<evidence type="ECO:0000313" key="3">
    <source>
        <dbReference type="EMBL" id="KZE40317.1"/>
    </source>
</evidence>
<evidence type="ECO:0000313" key="4">
    <source>
        <dbReference type="Proteomes" id="UP000076490"/>
    </source>
</evidence>
<accession>A0A163GJD0</accession>
<dbReference type="GO" id="GO:0009307">
    <property type="term" value="P:DNA restriction-modification system"/>
    <property type="evidence" value="ECO:0007669"/>
    <property type="project" value="InterPro"/>
</dbReference>
<dbReference type="RefSeq" id="WP_063178804.1">
    <property type="nucleotide sequence ID" value="NZ_LQNT01000001.1"/>
</dbReference>
<dbReference type="Pfam" id="PF04471">
    <property type="entry name" value="Mrr_cat"/>
    <property type="match status" value="1"/>
</dbReference>
<dbReference type="Proteomes" id="UP000076490">
    <property type="component" value="Unassembled WGS sequence"/>
</dbReference>
<dbReference type="InterPro" id="IPR011335">
    <property type="entry name" value="Restrct_endonuc-II-like"/>
</dbReference>
<dbReference type="SUPFAM" id="SSF52980">
    <property type="entry name" value="Restriction endonuclease-like"/>
    <property type="match status" value="1"/>
</dbReference>
<dbReference type="InterPro" id="IPR011856">
    <property type="entry name" value="tRNA_endonuc-like_dom_sf"/>
</dbReference>
<reference evidence="3 4" key="1">
    <citation type="submission" date="2016-01" db="EMBL/GenBank/DDBJ databases">
        <title>Whole genome sequencing of Bhargavaea cecembensis T14.</title>
        <authorList>
            <person name="Hong K.W."/>
        </authorList>
    </citation>
    <scope>NUCLEOTIDE SEQUENCE [LARGE SCALE GENOMIC DNA]</scope>
    <source>
        <strain evidence="3 4">T14</strain>
    </source>
</reference>
<name>A0A163GJD0_9BACL</name>
<dbReference type="InterPro" id="IPR007560">
    <property type="entry name" value="Restrct_endonuc_IV_Mrr"/>
</dbReference>
<feature type="transmembrane region" description="Helical" evidence="1">
    <location>
        <begin position="35"/>
        <end position="53"/>
    </location>
</feature>
<protein>
    <submittedName>
        <fullName evidence="3">EcoKMrr</fullName>
    </submittedName>
</protein>
<evidence type="ECO:0000259" key="2">
    <source>
        <dbReference type="Pfam" id="PF04471"/>
    </source>
</evidence>
<dbReference type="InterPro" id="IPR052906">
    <property type="entry name" value="Type_IV_Methyl-Rstrct_Enzyme"/>
</dbReference>